<dbReference type="AlphaFoldDB" id="A0A9W8LN04"/>
<proteinExistence type="predicted"/>
<keyword evidence="3" id="KW-1185">Reference proteome</keyword>
<evidence type="ECO:0000256" key="1">
    <source>
        <dbReference type="SAM" id="MobiDB-lite"/>
    </source>
</evidence>
<dbReference type="OrthoDB" id="5563539at2759"/>
<name>A0A9W8LN04_9FUNG</name>
<feature type="compositionally biased region" description="Polar residues" evidence="1">
    <location>
        <begin position="58"/>
        <end position="73"/>
    </location>
</feature>
<accession>A0A9W8LN04</accession>
<feature type="region of interest" description="Disordered" evidence="1">
    <location>
        <begin position="57"/>
        <end position="76"/>
    </location>
</feature>
<organism evidence="2 3">
    <name type="scientific">Coemansia guatemalensis</name>
    <dbReference type="NCBI Taxonomy" id="2761395"/>
    <lineage>
        <taxon>Eukaryota</taxon>
        <taxon>Fungi</taxon>
        <taxon>Fungi incertae sedis</taxon>
        <taxon>Zoopagomycota</taxon>
        <taxon>Kickxellomycotina</taxon>
        <taxon>Kickxellomycetes</taxon>
        <taxon>Kickxellales</taxon>
        <taxon>Kickxellaceae</taxon>
        <taxon>Coemansia</taxon>
    </lineage>
</organism>
<dbReference type="EMBL" id="JANBUO010003721">
    <property type="protein sequence ID" value="KAJ2789729.1"/>
    <property type="molecule type" value="Genomic_DNA"/>
</dbReference>
<feature type="non-terminal residue" evidence="2">
    <location>
        <position position="301"/>
    </location>
</feature>
<evidence type="ECO:0000313" key="2">
    <source>
        <dbReference type="EMBL" id="KAJ2789729.1"/>
    </source>
</evidence>
<evidence type="ECO:0000313" key="3">
    <source>
        <dbReference type="Proteomes" id="UP001140094"/>
    </source>
</evidence>
<comment type="caution">
    <text evidence="2">The sequence shown here is derived from an EMBL/GenBank/DDBJ whole genome shotgun (WGS) entry which is preliminary data.</text>
</comment>
<protein>
    <submittedName>
        <fullName evidence="2">Protein phosphatase regulator</fullName>
    </submittedName>
</protein>
<sequence>MDDHNALVDVLLLPECNLYERYPELVQRVDYFLYDWCEEMLARTACLLRHQEQRMQKDMQQSGAEQQGTSNDETFSHKRSTNIVWRQWAVSRLQLPQYPPEHINWNKDADPAFLYGQVPALRLEVPWSARRVVDEQQQQQQPQLRLKSALKRTDLQTFLTSPTLSPASSPLHSPMYSPAVSIRENMSTSSFGSEDTLENDCELKPRLRFNDRVEQCMVVFDQEKECLPTDDEGDSAEEEGQPRVRHAFDAKRALTHKRRCSRTRRSLVIKLAPTHLKGDHRKLVAVTADAGSRYGYAAYCD</sequence>
<dbReference type="Proteomes" id="UP001140094">
    <property type="component" value="Unassembled WGS sequence"/>
</dbReference>
<gene>
    <name evidence="2" type="primary">REG1</name>
    <name evidence="2" type="ORF">H4R20_007128</name>
</gene>
<reference evidence="2" key="1">
    <citation type="submission" date="2022-07" db="EMBL/GenBank/DDBJ databases">
        <title>Phylogenomic reconstructions and comparative analyses of Kickxellomycotina fungi.</title>
        <authorList>
            <person name="Reynolds N.K."/>
            <person name="Stajich J.E."/>
            <person name="Barry K."/>
            <person name="Grigoriev I.V."/>
            <person name="Crous P."/>
            <person name="Smith M.E."/>
        </authorList>
    </citation>
    <scope>NUCLEOTIDE SEQUENCE</scope>
    <source>
        <strain evidence="2">NRRL 1565</strain>
    </source>
</reference>